<proteinExistence type="predicted"/>
<reference evidence="1" key="1">
    <citation type="journal article" date="2020" name="G3 (Bethesda)">
        <title>High-Quality Assemblies for Three Invasive Social Wasps from the &lt;i&gt;Vespula&lt;/i&gt; Genus.</title>
        <authorList>
            <person name="Harrop T.W.R."/>
            <person name="Guhlin J."/>
            <person name="McLaughlin G.M."/>
            <person name="Permina E."/>
            <person name="Stockwell P."/>
            <person name="Gilligan J."/>
            <person name="Le Lec M.F."/>
            <person name="Gruber M.A.M."/>
            <person name="Quinn O."/>
            <person name="Lovegrove M."/>
            <person name="Duncan E.J."/>
            <person name="Remnant E.J."/>
            <person name="Van Eeckhoven J."/>
            <person name="Graham B."/>
            <person name="Knapp R.A."/>
            <person name="Langford K.W."/>
            <person name="Kronenberg Z."/>
            <person name="Press M.O."/>
            <person name="Eacker S.M."/>
            <person name="Wilson-Rankin E.E."/>
            <person name="Purcell J."/>
            <person name="Lester P.J."/>
            <person name="Dearden P.K."/>
        </authorList>
    </citation>
    <scope>NUCLEOTIDE SEQUENCE</scope>
    <source>
        <strain evidence="1">Volc-1</strain>
    </source>
</reference>
<comment type="caution">
    <text evidence="1">The sequence shown here is derived from an EMBL/GenBank/DDBJ whole genome shotgun (WGS) entry which is preliminary data.</text>
</comment>
<sequence length="80" mass="9035">MCTVLPAYLILTTVDTTPIFFRETGKKIFYVSDADVSAVPGELFVSQQSERQLVERRQKAIKVAEYLTNDFSNGTNCLKK</sequence>
<name>A0A834P912_VESPE</name>
<keyword evidence="2" id="KW-1185">Reference proteome</keyword>
<accession>A0A834P912</accession>
<gene>
    <name evidence="1" type="ORF">H0235_005177</name>
</gene>
<dbReference type="AlphaFoldDB" id="A0A834P912"/>
<dbReference type="Proteomes" id="UP000600918">
    <property type="component" value="Unassembled WGS sequence"/>
</dbReference>
<dbReference type="EMBL" id="JACSDY010000003">
    <property type="protein sequence ID" value="KAF7432253.1"/>
    <property type="molecule type" value="Genomic_DNA"/>
</dbReference>
<protein>
    <submittedName>
        <fullName evidence="1">Uncharacterized protein</fullName>
    </submittedName>
</protein>
<organism evidence="1 2">
    <name type="scientific">Vespula pensylvanica</name>
    <name type="common">Western yellow jacket</name>
    <name type="synonym">Wasp</name>
    <dbReference type="NCBI Taxonomy" id="30213"/>
    <lineage>
        <taxon>Eukaryota</taxon>
        <taxon>Metazoa</taxon>
        <taxon>Ecdysozoa</taxon>
        <taxon>Arthropoda</taxon>
        <taxon>Hexapoda</taxon>
        <taxon>Insecta</taxon>
        <taxon>Pterygota</taxon>
        <taxon>Neoptera</taxon>
        <taxon>Endopterygota</taxon>
        <taxon>Hymenoptera</taxon>
        <taxon>Apocrita</taxon>
        <taxon>Aculeata</taxon>
        <taxon>Vespoidea</taxon>
        <taxon>Vespidae</taxon>
        <taxon>Vespinae</taxon>
        <taxon>Vespula</taxon>
    </lineage>
</organism>
<evidence type="ECO:0000313" key="2">
    <source>
        <dbReference type="Proteomes" id="UP000600918"/>
    </source>
</evidence>
<evidence type="ECO:0000313" key="1">
    <source>
        <dbReference type="EMBL" id="KAF7432253.1"/>
    </source>
</evidence>